<evidence type="ECO:0000313" key="3">
    <source>
        <dbReference type="Proteomes" id="UP000030706"/>
    </source>
</evidence>
<name>A0A074XUS0_AURPU</name>
<dbReference type="AlphaFoldDB" id="A0A074XUS0"/>
<dbReference type="InterPro" id="IPR011009">
    <property type="entry name" value="Kinase-like_dom_sf"/>
</dbReference>
<accession>A0A074XUS0</accession>
<dbReference type="OrthoDB" id="5134445at2759"/>
<protein>
    <recommendedName>
        <fullName evidence="4">Protein kinase domain-containing protein</fullName>
    </recommendedName>
</protein>
<dbReference type="Proteomes" id="UP000030706">
    <property type="component" value="Unassembled WGS sequence"/>
</dbReference>
<dbReference type="HOGENOM" id="CLU_026785_0_0_1"/>
<reference evidence="2 3" key="1">
    <citation type="journal article" date="2014" name="BMC Genomics">
        <title>Genome sequencing of four Aureobasidium pullulans varieties: biotechnological potential, stress tolerance, and description of new species.</title>
        <authorList>
            <person name="Gostin Ar C."/>
            <person name="Ohm R.A."/>
            <person name="Kogej T."/>
            <person name="Sonjak S."/>
            <person name="Turk M."/>
            <person name="Zajc J."/>
            <person name="Zalar P."/>
            <person name="Grube M."/>
            <person name="Sun H."/>
            <person name="Han J."/>
            <person name="Sharma A."/>
            <person name="Chiniquy J."/>
            <person name="Ngan C.Y."/>
            <person name="Lipzen A."/>
            <person name="Barry K."/>
            <person name="Grigoriev I.V."/>
            <person name="Gunde-Cimerman N."/>
        </authorList>
    </citation>
    <scope>NUCLEOTIDE SEQUENCE [LARGE SCALE GENOMIC DNA]</scope>
    <source>
        <strain evidence="2 3">EXF-150</strain>
    </source>
</reference>
<dbReference type="STRING" id="1043002.A0A074XUS0"/>
<dbReference type="RefSeq" id="XP_029765437.1">
    <property type="nucleotide sequence ID" value="XM_029906665.1"/>
</dbReference>
<keyword evidence="3" id="KW-1185">Reference proteome</keyword>
<dbReference type="SUPFAM" id="SSF56112">
    <property type="entry name" value="Protein kinase-like (PK-like)"/>
    <property type="match status" value="1"/>
</dbReference>
<dbReference type="Gene3D" id="1.10.510.10">
    <property type="entry name" value="Transferase(Phosphotransferase) domain 1"/>
    <property type="match status" value="1"/>
</dbReference>
<organism evidence="2 3">
    <name type="scientific">Aureobasidium pullulans EXF-150</name>
    <dbReference type="NCBI Taxonomy" id="1043002"/>
    <lineage>
        <taxon>Eukaryota</taxon>
        <taxon>Fungi</taxon>
        <taxon>Dikarya</taxon>
        <taxon>Ascomycota</taxon>
        <taxon>Pezizomycotina</taxon>
        <taxon>Dothideomycetes</taxon>
        <taxon>Dothideomycetidae</taxon>
        <taxon>Dothideales</taxon>
        <taxon>Saccotheciaceae</taxon>
        <taxon>Aureobasidium</taxon>
    </lineage>
</organism>
<gene>
    <name evidence="2" type="ORF">M438DRAFT_350683</name>
</gene>
<proteinExistence type="predicted"/>
<feature type="region of interest" description="Disordered" evidence="1">
    <location>
        <begin position="479"/>
        <end position="507"/>
    </location>
</feature>
<dbReference type="GeneID" id="40748971"/>
<dbReference type="EMBL" id="KL584974">
    <property type="protein sequence ID" value="KEQ89250.1"/>
    <property type="molecule type" value="Genomic_DNA"/>
</dbReference>
<evidence type="ECO:0000256" key="1">
    <source>
        <dbReference type="SAM" id="MobiDB-lite"/>
    </source>
</evidence>
<evidence type="ECO:0008006" key="4">
    <source>
        <dbReference type="Google" id="ProtNLM"/>
    </source>
</evidence>
<sequence length="667" mass="74794">MSVLLLIKGESEVKAYCRTLLKGRSDNNLVASSIFASGALEHHLQKLLVGAFLDLEDILRVLDSFAAVHPDSELALRGVHALGVEVDLDFAPEALVVAMDIVGLADDTVEGAKEETNVDVLGVLGVCLLAACSVERLVLSESGLGERQQPSRPTPTNSYAQAQMPDTIQSPSSAHARITANMANLANPHDSPMISNRSQRVKTVYLSGPIKILLPLDECEEVGSSGREQPELDADMPLPSASVGAKNEKIVYLSGPIRIIVPWDDSDEFDSTKLAPNTDMTTNLTALTEETVSEVRKFDCNHPDDTLSPFCPYLPGNEILLRTSEDGAPINAVILKYFPATLSCCMVIRFVEPHILNNTSECVLKLYDRRFSTQHREDWDAAPWAPELEKEYQEFVSCGDAEEFFSYWDAEKECDDNWSAAYINNSERWSPAKREAYLQWESTTTYEIEKKAYENMAELQGKDVPKVFGEVVLNEPLIASKRNTSDENNEDDDEDVEEDSAEADRNPHTINIPGILIQYINGFHLTDLHEHLPSEHWQSIVDSAIEKLHHVQECGILNRDLNTRNFQVDPQTHNVMMIDFGMVSFREDAEDERQWESAQACQDEEGAVGLLMQSYLKERGGSSITYKPSERVLRLRYRFNDIDGEREGGTAEEDEYVEKHKDFVFRK</sequence>
<feature type="compositionally biased region" description="Acidic residues" evidence="1">
    <location>
        <begin position="487"/>
        <end position="501"/>
    </location>
</feature>
<evidence type="ECO:0000313" key="2">
    <source>
        <dbReference type="EMBL" id="KEQ89250.1"/>
    </source>
</evidence>